<sequence>MSEQETFSHQIEQLSPKKGDLLVISVPFPIKAEVRERLTQHLAGTADRLKCELIVLEAGITAQLQPSVSDLLAEQRKQTALLEQIATQNLALIEALADGDDVDPDAVPLAYLDGTPVHGGR</sequence>
<dbReference type="RefSeq" id="WP_103446279.1">
    <property type="nucleotide sequence ID" value="NZ_MINH01000019.1"/>
</dbReference>
<reference evidence="1 2" key="1">
    <citation type="submission" date="2016-08" db="EMBL/GenBank/DDBJ databases">
        <authorList>
            <person name="Seilhamer J.J."/>
        </authorList>
    </citation>
    <scope>NUCLEOTIDE SEQUENCE [LARGE SCALE GENOMIC DNA]</scope>
    <source>
        <strain evidence="1 2">KH-21-114</strain>
    </source>
</reference>
<protein>
    <submittedName>
        <fullName evidence="1">Uncharacterized protein</fullName>
    </submittedName>
</protein>
<dbReference type="OrthoDB" id="7026189at2"/>
<name>A0A2S3X1G2_PSEPU</name>
<dbReference type="Proteomes" id="UP000237230">
    <property type="component" value="Unassembled WGS sequence"/>
</dbReference>
<gene>
    <name evidence="1" type="ORF">BGP84_06635</name>
</gene>
<dbReference type="AlphaFoldDB" id="A0A2S3X1G2"/>
<evidence type="ECO:0000313" key="1">
    <source>
        <dbReference type="EMBL" id="POG09420.1"/>
    </source>
</evidence>
<reference evidence="1 2" key="2">
    <citation type="submission" date="2018-03" db="EMBL/GenBank/DDBJ databases">
        <title>Draft genome of Pseudomonas putida strain KH-21-114.</title>
        <authorList>
            <person name="Yoshizawa S."/>
            <person name="Khan N.H."/>
            <person name="Nishimura M."/>
            <person name="Chiura H.X."/>
            <person name="Ogura Y."/>
            <person name="Hayashi T."/>
            <person name="Kogure K."/>
        </authorList>
    </citation>
    <scope>NUCLEOTIDE SEQUENCE [LARGE SCALE GENOMIC DNA]</scope>
    <source>
        <strain evidence="1 2">KH-21-114</strain>
    </source>
</reference>
<comment type="caution">
    <text evidence="1">The sequence shown here is derived from an EMBL/GenBank/DDBJ whole genome shotgun (WGS) entry which is preliminary data.</text>
</comment>
<accession>A0A2S3X1G2</accession>
<proteinExistence type="predicted"/>
<organism evidence="1 2">
    <name type="scientific">Pseudomonas putida</name>
    <name type="common">Arthrobacter siderocapsulatus</name>
    <dbReference type="NCBI Taxonomy" id="303"/>
    <lineage>
        <taxon>Bacteria</taxon>
        <taxon>Pseudomonadati</taxon>
        <taxon>Pseudomonadota</taxon>
        <taxon>Gammaproteobacteria</taxon>
        <taxon>Pseudomonadales</taxon>
        <taxon>Pseudomonadaceae</taxon>
        <taxon>Pseudomonas</taxon>
    </lineage>
</organism>
<evidence type="ECO:0000313" key="2">
    <source>
        <dbReference type="Proteomes" id="UP000237230"/>
    </source>
</evidence>
<dbReference type="EMBL" id="MINH01000019">
    <property type="protein sequence ID" value="POG09420.1"/>
    <property type="molecule type" value="Genomic_DNA"/>
</dbReference>